<dbReference type="SUPFAM" id="SSF51206">
    <property type="entry name" value="cAMP-binding domain-like"/>
    <property type="match status" value="1"/>
</dbReference>
<evidence type="ECO:0000256" key="1">
    <source>
        <dbReference type="ARBA" id="ARBA00023122"/>
    </source>
</evidence>
<dbReference type="SUPFAM" id="SSF54631">
    <property type="entry name" value="CBS-domain pair"/>
    <property type="match status" value="1"/>
</dbReference>
<dbReference type="Pfam" id="PF00027">
    <property type="entry name" value="cNMP_binding"/>
    <property type="match status" value="1"/>
</dbReference>
<gene>
    <name evidence="3" type="ORF">ABVT11_16120</name>
</gene>
<accession>A0ABV2CTX6</accession>
<proteinExistence type="predicted"/>
<comment type="caution">
    <text evidence="3">The sequence shown here is derived from an EMBL/GenBank/DDBJ whole genome shotgun (WGS) entry which is preliminary data.</text>
</comment>
<dbReference type="InterPro" id="IPR005105">
    <property type="entry name" value="GlnD_Uridyltrans_N"/>
</dbReference>
<evidence type="ECO:0000313" key="4">
    <source>
        <dbReference type="Proteomes" id="UP001548590"/>
    </source>
</evidence>
<dbReference type="PANTHER" id="PTHR43080">
    <property type="entry name" value="CBS DOMAIN-CONTAINING PROTEIN CBSX3, MITOCHONDRIAL"/>
    <property type="match status" value="1"/>
</dbReference>
<evidence type="ECO:0000259" key="2">
    <source>
        <dbReference type="PROSITE" id="PS50042"/>
    </source>
</evidence>
<dbReference type="InterPro" id="IPR018490">
    <property type="entry name" value="cNMP-bd_dom_sf"/>
</dbReference>
<organism evidence="3 4">
    <name type="scientific">Uliginosibacterium paludis</name>
    <dbReference type="NCBI Taxonomy" id="1615952"/>
    <lineage>
        <taxon>Bacteria</taxon>
        <taxon>Pseudomonadati</taxon>
        <taxon>Pseudomonadota</taxon>
        <taxon>Betaproteobacteria</taxon>
        <taxon>Rhodocyclales</taxon>
        <taxon>Zoogloeaceae</taxon>
        <taxon>Uliginosibacterium</taxon>
    </lineage>
</organism>
<feature type="domain" description="Cyclic nucleotide-binding" evidence="2">
    <location>
        <begin position="11"/>
        <end position="80"/>
    </location>
</feature>
<reference evidence="3 4" key="1">
    <citation type="submission" date="2024-07" db="EMBL/GenBank/DDBJ databases">
        <title>Uliginosibacterium paludis KCTC:42655.</title>
        <authorList>
            <person name="Kim M.K."/>
        </authorList>
    </citation>
    <scope>NUCLEOTIDE SEQUENCE [LARGE SCALE GENOMIC DNA]</scope>
    <source>
        <strain evidence="3 4">KCTC 42655</strain>
    </source>
</reference>
<name>A0ABV2CTX6_9RHOO</name>
<dbReference type="CDD" id="cd05401">
    <property type="entry name" value="NT_GlnE_GlnD_like"/>
    <property type="match status" value="1"/>
</dbReference>
<evidence type="ECO:0000313" key="3">
    <source>
        <dbReference type="EMBL" id="MET1491365.1"/>
    </source>
</evidence>
<keyword evidence="1" id="KW-0129">CBS domain</keyword>
<dbReference type="InterPro" id="IPR018821">
    <property type="entry name" value="DUF294_put_nucleoTrafse_sb-bd"/>
</dbReference>
<dbReference type="Pfam" id="PF03445">
    <property type="entry name" value="DUF294"/>
    <property type="match status" value="1"/>
</dbReference>
<protein>
    <submittedName>
        <fullName evidence="3">Nucleotidyltransferase substrate binding domain-containing protein</fullName>
    </submittedName>
</protein>
<dbReference type="PANTHER" id="PTHR43080:SF2">
    <property type="entry name" value="CBS DOMAIN-CONTAINING PROTEIN"/>
    <property type="match status" value="1"/>
</dbReference>
<dbReference type="InterPro" id="IPR051257">
    <property type="entry name" value="Diverse_CBS-Domain"/>
</dbReference>
<dbReference type="PROSITE" id="PS50042">
    <property type="entry name" value="CNMP_BINDING_3"/>
    <property type="match status" value="1"/>
</dbReference>
<dbReference type="InterPro" id="IPR000595">
    <property type="entry name" value="cNMP-bd_dom"/>
</dbReference>
<dbReference type="InterPro" id="IPR014710">
    <property type="entry name" value="RmlC-like_jellyroll"/>
</dbReference>
<keyword evidence="4" id="KW-1185">Reference proteome</keyword>
<dbReference type="Gene3D" id="3.10.580.10">
    <property type="entry name" value="CBS-domain"/>
    <property type="match status" value="1"/>
</dbReference>
<dbReference type="Proteomes" id="UP001548590">
    <property type="component" value="Unassembled WGS sequence"/>
</dbReference>
<dbReference type="EMBL" id="JBEWLZ010000011">
    <property type="protein sequence ID" value="MET1491365.1"/>
    <property type="molecule type" value="Genomic_DNA"/>
</dbReference>
<sequence>MTTPFDFSHAPFDCLTTAERERLARHVDIAYFPAGQCLHEAGSHVETLYVVIKGLVAEQDEGETTALYGPQDSFDSRSMLGGKAQHRFLATEDSLVFCIPRGVILDLTQRNPVFGAFFYQQVAARFAALANRPIQGQLQSMLMSRLDSAYLSPALWLESGDTVLTAAELMKQHHASCVLVRDTAAGPGIFTRSDLRDFVISRQDAALALLGPLARRPLHTIEATDYLYRAQLAMTTHTIQRLVVMRNDAVIGVLEQVELLSFLSNQSHIVIAQIERARSIEELRTASNGMEELIGLLHGNGVKVTMIADLLCELRRHLLARLFTLIAPPGMLEHVCLLVLGSEGRGEQILKTDQDNALLIENGYEAPELDQVCQRFTETLLDFGYPPCPGGIMLSQPEWCCSQSRMRQRLLEWIRSATAENVMKLAIWADAQAVAGNAALLEPVRLASLPELDTPFLARFALPVMQFDVPLNFFSRLVVDAGSDKDRLDIKKGGIFPLVHGLRSMAVKAGITPTNSYRRIEELVSARLLPPELALDLRETLSFLQGIRLQHGIHAIRAGRGADNLIDPEVLSTLDRDLLKDALGVVKRFRQHVEHHFQLQRIT</sequence>
<dbReference type="Gene3D" id="2.60.120.10">
    <property type="entry name" value="Jelly Rolls"/>
    <property type="match status" value="1"/>
</dbReference>
<dbReference type="CDD" id="cd00038">
    <property type="entry name" value="CAP_ED"/>
    <property type="match status" value="1"/>
</dbReference>
<dbReference type="InterPro" id="IPR046342">
    <property type="entry name" value="CBS_dom_sf"/>
</dbReference>
<dbReference type="Pfam" id="PF10335">
    <property type="entry name" value="DUF294_C"/>
    <property type="match status" value="1"/>
</dbReference>
<dbReference type="RefSeq" id="WP_345929302.1">
    <property type="nucleotide sequence ID" value="NZ_JBDIVF010000009.1"/>
</dbReference>